<name>A0ABS2YQI5_POLSE</name>
<evidence type="ECO:0000256" key="14">
    <source>
        <dbReference type="SAM" id="MobiDB-lite"/>
    </source>
</evidence>
<evidence type="ECO:0000256" key="6">
    <source>
        <dbReference type="ARBA" id="ARBA00022454"/>
    </source>
</evidence>
<feature type="compositionally biased region" description="Basic and acidic residues" evidence="14">
    <location>
        <begin position="153"/>
        <end position="177"/>
    </location>
</feature>
<sequence length="329" mass="37737">MSRRSVKVKTVENPSSDPSPSLELEEPLQTRRARRLRSQPVAVTEAAQQTSQTSRRPARKSQRLQSEEVEDTTSKDSETLPQITEEATSPAIEEPRSPRDKEERNAEAEDEAVESKPTDYSGEAHREVNEEPGCLAKEDKKDEAADPQEQDGGEPKRMKMEKDDAKAAREKEQDRLTNGKPVTNNQVPIPLGKPKSGRVWKDRTKKRFSSMLKTKSLCTSWEKKMQEKQETKMMKLLARQLQEDKAKAKEAKRLRREENLKRKAENALKSEIVQVIQNPAKIKRMKKKQLRQIEKRDTLALMQKKKNEPKSRKPHKKTKAEDGAQEAVK</sequence>
<evidence type="ECO:0000256" key="8">
    <source>
        <dbReference type="ARBA" id="ARBA00022552"/>
    </source>
</evidence>
<keyword evidence="10" id="KW-0164">Citrullination</keyword>
<keyword evidence="7" id="KW-0690">Ribosome biogenesis</keyword>
<keyword evidence="9" id="KW-0597">Phosphoprotein</keyword>
<organism evidence="15 16">
    <name type="scientific">Polypterus senegalus</name>
    <name type="common">Senegal bichir</name>
    <dbReference type="NCBI Taxonomy" id="55291"/>
    <lineage>
        <taxon>Eukaryota</taxon>
        <taxon>Metazoa</taxon>
        <taxon>Chordata</taxon>
        <taxon>Craniata</taxon>
        <taxon>Vertebrata</taxon>
        <taxon>Euteleostomi</taxon>
        <taxon>Actinopterygii</taxon>
        <taxon>Polypteriformes</taxon>
        <taxon>Polypteridae</taxon>
        <taxon>Polypterus</taxon>
    </lineage>
</organism>
<feature type="compositionally biased region" description="Low complexity" evidence="14">
    <location>
        <begin position="12"/>
        <end position="22"/>
    </location>
</feature>
<evidence type="ECO:0000256" key="2">
    <source>
        <dbReference type="ARBA" id="ARBA00004286"/>
    </source>
</evidence>
<feature type="compositionally biased region" description="Polar residues" evidence="14">
    <location>
        <begin position="46"/>
        <end position="55"/>
    </location>
</feature>
<keyword evidence="12" id="KW-0539">Nucleus</keyword>
<feature type="region of interest" description="Disordered" evidence="14">
    <location>
        <begin position="243"/>
        <end position="262"/>
    </location>
</feature>
<dbReference type="EMBL" id="JAAWVN010000549">
    <property type="protein sequence ID" value="MBN3289021.1"/>
    <property type="molecule type" value="Genomic_DNA"/>
</dbReference>
<protein>
    <recommendedName>
        <fullName evidence="5">Coiled-coil domain-containing protein 86</fullName>
    </recommendedName>
</protein>
<keyword evidence="11" id="KW-0175">Coiled coil</keyword>
<accession>A0ABS2YQI5</accession>
<feature type="compositionally biased region" description="Basic and acidic residues" evidence="14">
    <location>
        <begin position="93"/>
        <end position="129"/>
    </location>
</feature>
<dbReference type="PANTHER" id="PTHR13557">
    <property type="entry name" value="COILED-COIL DOMAIN-CONTAINING PROTEIN 86"/>
    <property type="match status" value="1"/>
</dbReference>
<dbReference type="InterPro" id="IPR005579">
    <property type="entry name" value="Cgr1-like"/>
</dbReference>
<proteinExistence type="inferred from homology"/>
<evidence type="ECO:0000256" key="9">
    <source>
        <dbReference type="ARBA" id="ARBA00022553"/>
    </source>
</evidence>
<comment type="subcellular location">
    <subcellularLocation>
        <location evidence="2">Chromosome</location>
    </subcellularLocation>
    <subcellularLocation>
        <location evidence="3">Nucleus</location>
        <location evidence="3">Nucleolus</location>
    </subcellularLocation>
</comment>
<dbReference type="Proteomes" id="UP001166052">
    <property type="component" value="Unassembled WGS sequence"/>
</dbReference>
<comment type="similarity">
    <text evidence="4">Belongs to the CGR1 family.</text>
</comment>
<dbReference type="PANTHER" id="PTHR13557:SF1">
    <property type="entry name" value="COILED-COIL DOMAIN-CONTAINING PROTEIN 86"/>
    <property type="match status" value="1"/>
</dbReference>
<dbReference type="Pfam" id="PF03879">
    <property type="entry name" value="Cgr1"/>
    <property type="match status" value="1"/>
</dbReference>
<feature type="non-terminal residue" evidence="15">
    <location>
        <position position="1"/>
    </location>
</feature>
<gene>
    <name evidence="15" type="primary">Ccdc86</name>
    <name evidence="15" type="ORF">GTO92_0003300</name>
</gene>
<evidence type="ECO:0000313" key="16">
    <source>
        <dbReference type="Proteomes" id="UP001166052"/>
    </source>
</evidence>
<reference evidence="15" key="1">
    <citation type="journal article" date="2021" name="Cell">
        <title>Tracing the genetic footprints of vertebrate landing in non-teleost ray-finned fishes.</title>
        <authorList>
            <person name="Bi X."/>
            <person name="Wang K."/>
            <person name="Yang L."/>
            <person name="Pan H."/>
            <person name="Jiang H."/>
            <person name="Wei Q."/>
            <person name="Fang M."/>
            <person name="Yu H."/>
            <person name="Zhu C."/>
            <person name="Cai Y."/>
            <person name="He Y."/>
            <person name="Gan X."/>
            <person name="Zeng H."/>
            <person name="Yu D."/>
            <person name="Zhu Y."/>
            <person name="Jiang H."/>
            <person name="Qiu Q."/>
            <person name="Yang H."/>
            <person name="Zhang Y.E."/>
            <person name="Wang W."/>
            <person name="Zhu M."/>
            <person name="He S."/>
            <person name="Zhang G."/>
        </authorList>
    </citation>
    <scope>NUCLEOTIDE SEQUENCE</scope>
    <source>
        <strain evidence="15">Bchr_001</strain>
    </source>
</reference>
<dbReference type="InterPro" id="IPR026570">
    <property type="entry name" value="CCDC86"/>
</dbReference>
<comment type="function">
    <text evidence="1">Involved in nucleolar integrity and required for processing of the pre-rRNA for the 60S ribosome subunit.</text>
</comment>
<evidence type="ECO:0000256" key="7">
    <source>
        <dbReference type="ARBA" id="ARBA00022517"/>
    </source>
</evidence>
<evidence type="ECO:0000256" key="1">
    <source>
        <dbReference type="ARBA" id="ARBA00004090"/>
    </source>
</evidence>
<evidence type="ECO:0000256" key="3">
    <source>
        <dbReference type="ARBA" id="ARBA00004604"/>
    </source>
</evidence>
<keyword evidence="16" id="KW-1185">Reference proteome</keyword>
<evidence type="ECO:0000256" key="12">
    <source>
        <dbReference type="ARBA" id="ARBA00023242"/>
    </source>
</evidence>
<keyword evidence="8" id="KW-0698">rRNA processing</keyword>
<feature type="non-terminal residue" evidence="15">
    <location>
        <position position="329"/>
    </location>
</feature>
<feature type="region of interest" description="Disordered" evidence="14">
    <location>
        <begin position="1"/>
        <end position="202"/>
    </location>
</feature>
<evidence type="ECO:0000256" key="10">
    <source>
        <dbReference type="ARBA" id="ARBA00022934"/>
    </source>
</evidence>
<evidence type="ECO:0000256" key="4">
    <source>
        <dbReference type="ARBA" id="ARBA00007869"/>
    </source>
</evidence>
<evidence type="ECO:0000256" key="5">
    <source>
        <dbReference type="ARBA" id="ARBA00016738"/>
    </source>
</evidence>
<evidence type="ECO:0000313" key="15">
    <source>
        <dbReference type="EMBL" id="MBN3289021.1"/>
    </source>
</evidence>
<evidence type="ECO:0000256" key="13">
    <source>
        <dbReference type="ARBA" id="ARBA00093307"/>
    </source>
</evidence>
<comment type="function">
    <text evidence="13">Required for proper chromosome segregation during mitosis and error-free mitotic progression.</text>
</comment>
<evidence type="ECO:0000256" key="11">
    <source>
        <dbReference type="ARBA" id="ARBA00023054"/>
    </source>
</evidence>
<keyword evidence="6" id="KW-0158">Chromosome</keyword>
<comment type="caution">
    <text evidence="15">The sequence shown here is derived from an EMBL/GenBank/DDBJ whole genome shotgun (WGS) entry which is preliminary data.</text>
</comment>
<feature type="region of interest" description="Disordered" evidence="14">
    <location>
        <begin position="283"/>
        <end position="329"/>
    </location>
</feature>